<dbReference type="EMBL" id="QDKJ01000038">
    <property type="protein sequence ID" value="PWC09221.1"/>
    <property type="molecule type" value="Genomic_DNA"/>
</dbReference>
<organism evidence="1 2">
    <name type="scientific">Brenneria roseae subsp. americana</name>
    <dbReference type="NCBI Taxonomy" id="1508507"/>
    <lineage>
        <taxon>Bacteria</taxon>
        <taxon>Pseudomonadati</taxon>
        <taxon>Pseudomonadota</taxon>
        <taxon>Gammaproteobacteria</taxon>
        <taxon>Enterobacterales</taxon>
        <taxon>Pectobacteriaceae</taxon>
        <taxon>Brenneria</taxon>
    </lineage>
</organism>
<proteinExistence type="predicted"/>
<accession>A0A2U1TII8</accession>
<gene>
    <name evidence="1" type="ORF">B4923_20640</name>
</gene>
<protein>
    <submittedName>
        <fullName evidence="1">Uncharacterized protein</fullName>
    </submittedName>
</protein>
<evidence type="ECO:0000313" key="1">
    <source>
        <dbReference type="EMBL" id="PWC09221.1"/>
    </source>
</evidence>
<dbReference type="RefSeq" id="WP_109491555.1">
    <property type="nucleotide sequence ID" value="NZ_QDKJ01000038.1"/>
</dbReference>
<reference evidence="1 2" key="1">
    <citation type="submission" date="2018-04" db="EMBL/GenBank/DDBJ databases">
        <title>Brenneria corticis sp.nov.</title>
        <authorList>
            <person name="Li Y."/>
        </authorList>
    </citation>
    <scope>NUCLEOTIDE SEQUENCE [LARGE SCALE GENOMIC DNA]</scope>
    <source>
        <strain evidence="1 2">LMG 27715</strain>
    </source>
</reference>
<sequence>MSLKYDCFLRNKTKEINVSLLNKEPDMYELIGSVRDLFSSSYNNNLIANTETIEELWGTLFNVFCGSSFYENKFDAIFAMGDVYLYAKRKNINLNLDSLKEWRGKNNVSTSTEEILECVDDILT</sequence>
<dbReference type="Proteomes" id="UP000245138">
    <property type="component" value="Unassembled WGS sequence"/>
</dbReference>
<dbReference type="AlphaFoldDB" id="A0A2U1TII8"/>
<comment type="caution">
    <text evidence="1">The sequence shown here is derived from an EMBL/GenBank/DDBJ whole genome shotgun (WGS) entry which is preliminary data.</text>
</comment>
<keyword evidence="2" id="KW-1185">Reference proteome</keyword>
<evidence type="ECO:0000313" key="2">
    <source>
        <dbReference type="Proteomes" id="UP000245138"/>
    </source>
</evidence>
<dbReference type="OrthoDB" id="6423370at2"/>
<name>A0A2U1TII8_9GAMM</name>